<dbReference type="GO" id="GO:0006203">
    <property type="term" value="P:dGTP catabolic process"/>
    <property type="evidence" value="ECO:0007669"/>
    <property type="project" value="TreeGrafter"/>
</dbReference>
<protein>
    <recommendedName>
        <fullName evidence="3">Nudix hydrolase domain-containing protein</fullName>
    </recommendedName>
</protein>
<dbReference type="GO" id="GO:0005829">
    <property type="term" value="C:cytosol"/>
    <property type="evidence" value="ECO:0007669"/>
    <property type="project" value="TreeGrafter"/>
</dbReference>
<evidence type="ECO:0008006" key="3">
    <source>
        <dbReference type="Google" id="ProtNLM"/>
    </source>
</evidence>
<organism evidence="1 2">
    <name type="scientific">Trichoderma asperellum (strain ATCC 204424 / CBS 433.97 / NBRC 101777)</name>
    <dbReference type="NCBI Taxonomy" id="1042311"/>
    <lineage>
        <taxon>Eukaryota</taxon>
        <taxon>Fungi</taxon>
        <taxon>Dikarya</taxon>
        <taxon>Ascomycota</taxon>
        <taxon>Pezizomycotina</taxon>
        <taxon>Sordariomycetes</taxon>
        <taxon>Hypocreomycetidae</taxon>
        <taxon>Hypocreales</taxon>
        <taxon>Hypocreaceae</taxon>
        <taxon>Trichoderma</taxon>
    </lineage>
</organism>
<dbReference type="OrthoDB" id="447842at2759"/>
<reference evidence="1 2" key="1">
    <citation type="submission" date="2016-07" db="EMBL/GenBank/DDBJ databases">
        <title>Multiple horizontal gene transfer events from other fungi enriched the ability of initially mycotrophic Trichoderma (Ascomycota) to feed on dead plant biomass.</title>
        <authorList>
            <consortium name="DOE Joint Genome Institute"/>
            <person name="Aerts A."/>
            <person name="Atanasova L."/>
            <person name="Chenthamara K."/>
            <person name="Zhang J."/>
            <person name="Grujic M."/>
            <person name="Henrissat B."/>
            <person name="Kuo A."/>
            <person name="Salamov A."/>
            <person name="Lipzen A."/>
            <person name="Labutti K."/>
            <person name="Barry K."/>
            <person name="Miao Y."/>
            <person name="Rahimi M.J."/>
            <person name="Shen Q."/>
            <person name="Grigoriev I.V."/>
            <person name="Kubicek C.P."/>
            <person name="Druzhinina I.S."/>
        </authorList>
    </citation>
    <scope>NUCLEOTIDE SEQUENCE [LARGE SCALE GENOMIC DNA]</scope>
    <source>
        <strain evidence="1 2">CBS 433.97</strain>
    </source>
</reference>
<evidence type="ECO:0000313" key="2">
    <source>
        <dbReference type="Proteomes" id="UP000240493"/>
    </source>
</evidence>
<name>A0A2T3Z6I8_TRIA4</name>
<dbReference type="AlphaFoldDB" id="A0A2T3Z6I8"/>
<dbReference type="STRING" id="1042311.A0A2T3Z6I8"/>
<dbReference type="GO" id="GO:0035539">
    <property type="term" value="F:8-oxo-7,8-dihydrodeoxyguanosine triphosphate pyrophosphatase activity"/>
    <property type="evidence" value="ECO:0007669"/>
    <property type="project" value="TreeGrafter"/>
</dbReference>
<dbReference type="Proteomes" id="UP000240493">
    <property type="component" value="Unassembled WGS sequence"/>
</dbReference>
<accession>A0A2T3Z6I8</accession>
<evidence type="ECO:0000313" key="1">
    <source>
        <dbReference type="EMBL" id="PTB40412.1"/>
    </source>
</evidence>
<sequence length="153" mass="17204">MTEKPHPRLGVAAVISNAEGKFLVGKRKGGLGAETSEGKGESRVRNAESIIIDQNDIWRNYYMELLTKRGNIQAHWGFRAVTLSMMRNPGAVPRVMEPEKCEGWEWKSSNELKQIAEAAKPDSCGERLFLPLVNLIKKVLSEDMDLNAYIMSR</sequence>
<keyword evidence="2" id="KW-1185">Reference proteome</keyword>
<gene>
    <name evidence="1" type="ORF">M441DRAFT_48253</name>
</gene>
<dbReference type="PANTHER" id="PTHR16099:SF5">
    <property type="entry name" value="NUCLEOTIDE TRIPHOSPHATE DIPHOSPHATASE NUDT15"/>
    <property type="match status" value="1"/>
</dbReference>
<proteinExistence type="predicted"/>
<dbReference type="PANTHER" id="PTHR16099">
    <property type="entry name" value="8-OXO-DGTP DIPHOSPHATES NUDT15"/>
    <property type="match status" value="1"/>
</dbReference>
<dbReference type="EMBL" id="KZ679263">
    <property type="protein sequence ID" value="PTB40412.1"/>
    <property type="molecule type" value="Genomic_DNA"/>
</dbReference>